<feature type="transmembrane region" description="Helical" evidence="9">
    <location>
        <begin position="42"/>
        <end position="61"/>
    </location>
</feature>
<gene>
    <name evidence="10" type="ORF">PAPYR_2705</name>
</gene>
<dbReference type="PANTHER" id="PTHR23294:SF0">
    <property type="entry name" value="UNC93-LIKE PROTEIN MFSD11"/>
    <property type="match status" value="1"/>
</dbReference>
<evidence type="ECO:0000313" key="11">
    <source>
        <dbReference type="Proteomes" id="UP001141327"/>
    </source>
</evidence>
<dbReference type="InterPro" id="IPR010291">
    <property type="entry name" value="Ion_channel_UNC-93"/>
</dbReference>
<feature type="transmembrane region" description="Helical" evidence="9">
    <location>
        <begin position="128"/>
        <end position="146"/>
    </location>
</feature>
<feature type="transmembrane region" description="Helical" evidence="9">
    <location>
        <begin position="515"/>
        <end position="534"/>
    </location>
</feature>
<dbReference type="InterPro" id="IPR036259">
    <property type="entry name" value="MFS_trans_sf"/>
</dbReference>
<feature type="region of interest" description="Disordered" evidence="8">
    <location>
        <begin position="672"/>
        <end position="724"/>
    </location>
</feature>
<feature type="transmembrane region" description="Helical" evidence="9">
    <location>
        <begin position="541"/>
        <end position="562"/>
    </location>
</feature>
<feature type="transmembrane region" description="Helical" evidence="9">
    <location>
        <begin position="73"/>
        <end position="91"/>
    </location>
</feature>
<dbReference type="InterPro" id="IPR051617">
    <property type="entry name" value="UNC-93-like_regulator"/>
</dbReference>
<evidence type="ECO:0000256" key="4">
    <source>
        <dbReference type="ARBA" id="ARBA00023136"/>
    </source>
</evidence>
<evidence type="ECO:0000256" key="6">
    <source>
        <dbReference type="ARBA" id="ARBA00040302"/>
    </source>
</evidence>
<feature type="transmembrane region" description="Helical" evidence="9">
    <location>
        <begin position="197"/>
        <end position="216"/>
    </location>
</feature>
<evidence type="ECO:0000256" key="9">
    <source>
        <dbReference type="SAM" id="Phobius"/>
    </source>
</evidence>
<feature type="transmembrane region" description="Helical" evidence="9">
    <location>
        <begin position="483"/>
        <end position="503"/>
    </location>
</feature>
<keyword evidence="5" id="KW-0325">Glycoprotein</keyword>
<name>A0ABQ8UNY1_9EUKA</name>
<evidence type="ECO:0000256" key="5">
    <source>
        <dbReference type="ARBA" id="ARBA00023180"/>
    </source>
</evidence>
<feature type="transmembrane region" description="Helical" evidence="9">
    <location>
        <begin position="605"/>
        <end position="626"/>
    </location>
</feature>
<feature type="compositionally biased region" description="Polar residues" evidence="8">
    <location>
        <begin position="236"/>
        <end position="253"/>
    </location>
</feature>
<reference evidence="10" key="1">
    <citation type="journal article" date="2022" name="bioRxiv">
        <title>Genomics of Preaxostyla Flagellates Illuminates Evolutionary Transitions and the Path Towards Mitochondrial Loss.</title>
        <authorList>
            <person name="Novak L.V.F."/>
            <person name="Treitli S.C."/>
            <person name="Pyrih J."/>
            <person name="Halakuc P."/>
            <person name="Pipaliya S.V."/>
            <person name="Vacek V."/>
            <person name="Brzon O."/>
            <person name="Soukal P."/>
            <person name="Eme L."/>
            <person name="Dacks J.B."/>
            <person name="Karnkowska A."/>
            <person name="Elias M."/>
            <person name="Hampl V."/>
        </authorList>
    </citation>
    <scope>NUCLEOTIDE SEQUENCE</scope>
    <source>
        <strain evidence="10">RCP-MX</strain>
    </source>
</reference>
<dbReference type="InterPro" id="IPR011701">
    <property type="entry name" value="MFS"/>
</dbReference>
<dbReference type="Proteomes" id="UP001141327">
    <property type="component" value="Unassembled WGS sequence"/>
</dbReference>
<feature type="compositionally biased region" description="Low complexity" evidence="8">
    <location>
        <begin position="370"/>
        <end position="391"/>
    </location>
</feature>
<evidence type="ECO:0000256" key="3">
    <source>
        <dbReference type="ARBA" id="ARBA00022989"/>
    </source>
</evidence>
<feature type="compositionally biased region" description="Low complexity" evidence="8">
    <location>
        <begin position="429"/>
        <end position="440"/>
    </location>
</feature>
<evidence type="ECO:0000256" key="2">
    <source>
        <dbReference type="ARBA" id="ARBA00022692"/>
    </source>
</evidence>
<feature type="region of interest" description="Disordered" evidence="8">
    <location>
        <begin position="300"/>
        <end position="322"/>
    </location>
</feature>
<evidence type="ECO:0000256" key="7">
    <source>
        <dbReference type="ARBA" id="ARBA00041910"/>
    </source>
</evidence>
<protein>
    <recommendedName>
        <fullName evidence="6">UNC93-like protein MFSD11</fullName>
    </recommendedName>
    <alternativeName>
        <fullName evidence="7">Major facilitator superfamily domain-containing protein 11</fullName>
    </alternativeName>
</protein>
<sequence>MSEKSVRNEEQSRDLLDPCALPYFFSRRGSVTFSLGMRFPPILKSVWLGAGFMLIFCAQMSAENIMTALYSDFGFVCMAIVYFSFAAASLCAPPVAKKIGPRVSMFIGSITYVAFCAGSIFSDYLTKQVALIIVSAALGLGASIMWSGQGKYIVAICPNPSLLGRYTGVFFCIFSFSNVLGNLIMTILRGQLKNDQLSFIVLSIIGCVGIVLFAFMPSMNPSPASSSSRPEGQHVPASSASSTTPLMNSMSTPASPPPARREHGTESIVVAMHGRPRRTDPHPDPATSDVPVSVAVTTPSAVPDAAQSAAPEATPSTAPDAALPAAPLAAPLEGVQAPAAPVLEDAATSAAPADAATSAAPADAATSAAPADAATSAAPADAATSAAPADAHPLEIAPSPSPVDSVDGLEPVRPHTPIADATTPATVEAPSPASPAGASLASTLLPDVQPAPEPEPKSCCTRFWTAMGDFFLPVIRIVLTKPYLLLLPTIMSLGLTASFWGGVLPPKAPTEHQSTLFIVRGAIYVLTSLVIGRLSDLTGRLFMCTLMHVAGLIGSLIGFLAVRNSVSIAMLYIAFVFFGFFEGCLGTQVFAIIGFVYPTRSDVGVAAYSFIRALIAGIFYLIATYLSIDAHFIIFEVMCFVALLCLYVLHYCVHPLDVKAQKKRAEAAAQKAAPTAQKPLLLATSAAPSATITPAKSPEPLERSMSPPLPAHVELRDVRPTTEA</sequence>
<dbReference type="SUPFAM" id="SSF103473">
    <property type="entry name" value="MFS general substrate transporter"/>
    <property type="match status" value="1"/>
</dbReference>
<evidence type="ECO:0000256" key="8">
    <source>
        <dbReference type="SAM" id="MobiDB-lite"/>
    </source>
</evidence>
<feature type="region of interest" description="Disordered" evidence="8">
    <location>
        <begin position="222"/>
        <end position="263"/>
    </location>
</feature>
<comment type="subcellular location">
    <subcellularLocation>
        <location evidence="1">Membrane</location>
        <topology evidence="1">Multi-pass membrane protein</topology>
    </subcellularLocation>
</comment>
<feature type="transmembrane region" description="Helical" evidence="9">
    <location>
        <begin position="166"/>
        <end position="185"/>
    </location>
</feature>
<feature type="compositionally biased region" description="Basic and acidic residues" evidence="8">
    <location>
        <begin position="713"/>
        <end position="724"/>
    </location>
</feature>
<organism evidence="10 11">
    <name type="scientific">Paratrimastix pyriformis</name>
    <dbReference type="NCBI Taxonomy" id="342808"/>
    <lineage>
        <taxon>Eukaryota</taxon>
        <taxon>Metamonada</taxon>
        <taxon>Preaxostyla</taxon>
        <taxon>Paratrimastigidae</taxon>
        <taxon>Paratrimastix</taxon>
    </lineage>
</organism>
<evidence type="ECO:0000256" key="1">
    <source>
        <dbReference type="ARBA" id="ARBA00004141"/>
    </source>
</evidence>
<feature type="transmembrane region" description="Helical" evidence="9">
    <location>
        <begin position="103"/>
        <end position="122"/>
    </location>
</feature>
<feature type="region of interest" description="Disordered" evidence="8">
    <location>
        <begin position="370"/>
        <end position="440"/>
    </location>
</feature>
<feature type="transmembrane region" description="Helical" evidence="9">
    <location>
        <begin position="632"/>
        <end position="653"/>
    </location>
</feature>
<keyword evidence="3 9" id="KW-1133">Transmembrane helix</keyword>
<dbReference type="Gene3D" id="1.20.1250.20">
    <property type="entry name" value="MFS general substrate transporter like domains"/>
    <property type="match status" value="2"/>
</dbReference>
<proteinExistence type="predicted"/>
<dbReference type="PANTHER" id="PTHR23294">
    <property type="entry name" value="ET TRANSLATION PRODUCT-RELATED"/>
    <property type="match status" value="1"/>
</dbReference>
<comment type="caution">
    <text evidence="10">The sequence shown here is derived from an EMBL/GenBank/DDBJ whole genome shotgun (WGS) entry which is preliminary data.</text>
</comment>
<keyword evidence="2 9" id="KW-0812">Transmembrane</keyword>
<keyword evidence="4 9" id="KW-0472">Membrane</keyword>
<feature type="transmembrane region" description="Helical" evidence="9">
    <location>
        <begin position="568"/>
        <end position="593"/>
    </location>
</feature>
<accession>A0ABQ8UNY1</accession>
<dbReference type="EMBL" id="JAPMOS010000010">
    <property type="protein sequence ID" value="KAJ4460871.1"/>
    <property type="molecule type" value="Genomic_DNA"/>
</dbReference>
<keyword evidence="11" id="KW-1185">Reference proteome</keyword>
<evidence type="ECO:0000313" key="10">
    <source>
        <dbReference type="EMBL" id="KAJ4460871.1"/>
    </source>
</evidence>
<feature type="compositionally biased region" description="Low complexity" evidence="8">
    <location>
        <begin position="672"/>
        <end position="696"/>
    </location>
</feature>
<dbReference type="Pfam" id="PF07690">
    <property type="entry name" value="MFS_1"/>
    <property type="match status" value="1"/>
</dbReference>
<dbReference type="Pfam" id="PF05978">
    <property type="entry name" value="UNC-93"/>
    <property type="match status" value="1"/>
</dbReference>